<accession>A0A0K8SA56</accession>
<dbReference type="EMBL" id="GBRD01015650">
    <property type="protein sequence ID" value="JAG50176.1"/>
    <property type="molecule type" value="Transcribed_RNA"/>
</dbReference>
<organism evidence="2">
    <name type="scientific">Lygus hesperus</name>
    <name type="common">Western plant bug</name>
    <dbReference type="NCBI Taxonomy" id="30085"/>
    <lineage>
        <taxon>Eukaryota</taxon>
        <taxon>Metazoa</taxon>
        <taxon>Ecdysozoa</taxon>
        <taxon>Arthropoda</taxon>
        <taxon>Hexapoda</taxon>
        <taxon>Insecta</taxon>
        <taxon>Pterygota</taxon>
        <taxon>Neoptera</taxon>
        <taxon>Paraneoptera</taxon>
        <taxon>Hemiptera</taxon>
        <taxon>Heteroptera</taxon>
        <taxon>Panheteroptera</taxon>
        <taxon>Cimicomorpha</taxon>
        <taxon>Miridae</taxon>
        <taxon>Mirini</taxon>
        <taxon>Lygus</taxon>
    </lineage>
</organism>
<protein>
    <recommendedName>
        <fullName evidence="1">Death domain-containing protein</fullName>
    </recommendedName>
</protein>
<evidence type="ECO:0000259" key="1">
    <source>
        <dbReference type="PROSITE" id="PS50017"/>
    </source>
</evidence>
<dbReference type="AlphaFoldDB" id="A0A0K8SA56"/>
<proteinExistence type="predicted"/>
<dbReference type="GO" id="GO:0007165">
    <property type="term" value="P:signal transduction"/>
    <property type="evidence" value="ECO:0007669"/>
    <property type="project" value="InterPro"/>
</dbReference>
<dbReference type="InterPro" id="IPR011029">
    <property type="entry name" value="DEATH-like_dom_sf"/>
</dbReference>
<dbReference type="SUPFAM" id="SSF47986">
    <property type="entry name" value="DEATH domain"/>
    <property type="match status" value="1"/>
</dbReference>
<dbReference type="PROSITE" id="PS50017">
    <property type="entry name" value="DEATH_DOMAIN"/>
    <property type="match status" value="1"/>
</dbReference>
<evidence type="ECO:0000313" key="2">
    <source>
        <dbReference type="EMBL" id="JAG50176.1"/>
    </source>
</evidence>
<feature type="domain" description="Death" evidence="1">
    <location>
        <begin position="74"/>
        <end position="138"/>
    </location>
</feature>
<sequence length="391" mass="45083">MLKKARDPVLEKIREDTLRREAIRNQSAEDLADELAERLSRVHASFLFLSDRKSLQKFCLHMSASPAGIMDNAWNALAIGLGFDLLQVQCVRYTAREDFTYLILMSYATKEDAVLGHLIKELKKIQRLDAFTAVQDELKGLASKLEETEAEESMEHSRRLIYPPKYEELKKELNSQLFFTIKQIEEKKERGEEGEVKVVEWAIPRHREESRVQGAAVVRNVPAGPPRVTPKVNVFLTFAEDGAEVAKKITKTLRTAQGKRPQIGVLILDEQRRKVEPNPENFIMHYFHKMNYVIPVLTEGYMEAISCKEPCDGGIMGSLDAKYAFFIKDLANKYYQSNWCRNDKIRCVVPKDKISILQHQHRKLDPIMKAFVYDTEIEELARRITCTFTDD</sequence>
<reference evidence="2" key="1">
    <citation type="submission" date="2014-09" db="EMBL/GenBank/DDBJ databases">
        <authorList>
            <person name="Magalhaes I.L.F."/>
            <person name="Oliveira U."/>
            <person name="Santos F.R."/>
            <person name="Vidigal T.H.D.A."/>
            <person name="Brescovit A.D."/>
            <person name="Santos A.J."/>
        </authorList>
    </citation>
    <scope>NUCLEOTIDE SEQUENCE</scope>
</reference>
<dbReference type="InterPro" id="IPR000488">
    <property type="entry name" value="Death_dom"/>
</dbReference>
<dbReference type="Gene3D" id="1.10.533.10">
    <property type="entry name" value="Death Domain, Fas"/>
    <property type="match status" value="1"/>
</dbReference>
<name>A0A0K8SA56_LYGHE</name>